<feature type="compositionally biased region" description="Low complexity" evidence="2">
    <location>
        <begin position="18"/>
        <end position="28"/>
    </location>
</feature>
<keyword evidence="4" id="KW-0378">Hydrolase</keyword>
<evidence type="ECO:0000256" key="1">
    <source>
        <dbReference type="ARBA" id="ARBA00009085"/>
    </source>
</evidence>
<dbReference type="InterPro" id="IPR028889">
    <property type="entry name" value="USP"/>
</dbReference>
<evidence type="ECO:0000313" key="5">
    <source>
        <dbReference type="Proteomes" id="UP001500889"/>
    </source>
</evidence>
<feature type="region of interest" description="Disordered" evidence="2">
    <location>
        <begin position="500"/>
        <end position="552"/>
    </location>
</feature>
<dbReference type="GO" id="GO:0005829">
    <property type="term" value="C:cytosol"/>
    <property type="evidence" value="ECO:0007669"/>
    <property type="project" value="TreeGrafter"/>
</dbReference>
<feature type="region of interest" description="Disordered" evidence="2">
    <location>
        <begin position="1"/>
        <end position="78"/>
    </location>
</feature>
<feature type="compositionally biased region" description="Gly residues" evidence="2">
    <location>
        <begin position="46"/>
        <end position="57"/>
    </location>
</feature>
<dbReference type="Pfam" id="PF00443">
    <property type="entry name" value="UCH"/>
    <property type="match status" value="1"/>
</dbReference>
<feature type="compositionally biased region" description="Low complexity" evidence="2">
    <location>
        <begin position="514"/>
        <end position="547"/>
    </location>
</feature>
<gene>
    <name evidence="4" type="ORF">DMAD_03062</name>
</gene>
<feature type="compositionally biased region" description="Polar residues" evidence="2">
    <location>
        <begin position="32"/>
        <end position="42"/>
    </location>
</feature>
<protein>
    <submittedName>
        <fullName evidence="4">Ubiquitin carboxyl-terminal hydrolase 35</fullName>
    </submittedName>
</protein>
<dbReference type="InterPro" id="IPR018200">
    <property type="entry name" value="USP_CS"/>
</dbReference>
<evidence type="ECO:0000313" key="4">
    <source>
        <dbReference type="EMBL" id="BFG03961.1"/>
    </source>
</evidence>
<dbReference type="SUPFAM" id="SSF54001">
    <property type="entry name" value="Cysteine proteinases"/>
    <property type="match status" value="1"/>
</dbReference>
<comment type="similarity">
    <text evidence="1">Belongs to the peptidase C19 family.</text>
</comment>
<evidence type="ECO:0000256" key="2">
    <source>
        <dbReference type="SAM" id="MobiDB-lite"/>
    </source>
</evidence>
<organism evidence="4 5">
    <name type="scientific">Drosophila madeirensis</name>
    <name type="common">Fruit fly</name>
    <dbReference type="NCBI Taxonomy" id="30013"/>
    <lineage>
        <taxon>Eukaryota</taxon>
        <taxon>Metazoa</taxon>
        <taxon>Ecdysozoa</taxon>
        <taxon>Arthropoda</taxon>
        <taxon>Hexapoda</taxon>
        <taxon>Insecta</taxon>
        <taxon>Pterygota</taxon>
        <taxon>Neoptera</taxon>
        <taxon>Endopterygota</taxon>
        <taxon>Diptera</taxon>
        <taxon>Brachycera</taxon>
        <taxon>Muscomorpha</taxon>
        <taxon>Ephydroidea</taxon>
        <taxon>Drosophilidae</taxon>
        <taxon>Drosophila</taxon>
        <taxon>Sophophora</taxon>
    </lineage>
</organism>
<dbReference type="InterPro" id="IPR049407">
    <property type="entry name" value="Usp38-like_N"/>
</dbReference>
<feature type="compositionally biased region" description="Polar residues" evidence="2">
    <location>
        <begin position="60"/>
        <end position="73"/>
    </location>
</feature>
<evidence type="ECO:0000259" key="3">
    <source>
        <dbReference type="PROSITE" id="PS50235"/>
    </source>
</evidence>
<dbReference type="PANTHER" id="PTHR24006">
    <property type="entry name" value="UBIQUITIN CARBOXYL-TERMINAL HYDROLASE"/>
    <property type="match status" value="1"/>
</dbReference>
<dbReference type="GO" id="GO:0016579">
    <property type="term" value="P:protein deubiquitination"/>
    <property type="evidence" value="ECO:0007669"/>
    <property type="project" value="InterPro"/>
</dbReference>
<dbReference type="InterPro" id="IPR038765">
    <property type="entry name" value="Papain-like_cys_pep_sf"/>
</dbReference>
<keyword evidence="5" id="KW-1185">Reference proteome</keyword>
<dbReference type="GO" id="GO:0005634">
    <property type="term" value="C:nucleus"/>
    <property type="evidence" value="ECO:0007669"/>
    <property type="project" value="TreeGrafter"/>
</dbReference>
<accession>A0AAU9G8F1</accession>
<reference evidence="4 5" key="1">
    <citation type="submission" date="2024-02" db="EMBL/GenBank/DDBJ databases">
        <title>A chromosome-level genome assembly of Drosophila madeirensis, a fruit fly species endemic to Madeira island.</title>
        <authorList>
            <person name="Tomihara K."/>
            <person name="Llopart A."/>
            <person name="Yamamoto D."/>
        </authorList>
    </citation>
    <scope>NUCLEOTIDE SEQUENCE [LARGE SCALE GENOMIC DNA]</scope>
    <source>
        <strain evidence="4 5">RF1</strain>
    </source>
</reference>
<dbReference type="PROSITE" id="PS00972">
    <property type="entry name" value="USP_1"/>
    <property type="match status" value="1"/>
</dbReference>
<dbReference type="EMBL" id="AP029267">
    <property type="protein sequence ID" value="BFG03961.1"/>
    <property type="molecule type" value="Genomic_DNA"/>
</dbReference>
<dbReference type="Proteomes" id="UP001500889">
    <property type="component" value="Chromosome E"/>
</dbReference>
<dbReference type="InterPro" id="IPR001394">
    <property type="entry name" value="Peptidase_C19_UCH"/>
</dbReference>
<dbReference type="Gene3D" id="3.90.70.10">
    <property type="entry name" value="Cysteine proteinases"/>
    <property type="match status" value="1"/>
</dbReference>
<feature type="compositionally biased region" description="Polar residues" evidence="2">
    <location>
        <begin position="1"/>
        <end position="11"/>
    </location>
</feature>
<dbReference type="InterPro" id="IPR050164">
    <property type="entry name" value="Peptidase_C19"/>
</dbReference>
<proteinExistence type="inferred from homology"/>
<dbReference type="PROSITE" id="PS50235">
    <property type="entry name" value="USP_3"/>
    <property type="match status" value="1"/>
</dbReference>
<feature type="region of interest" description="Disordered" evidence="2">
    <location>
        <begin position="803"/>
        <end position="839"/>
    </location>
</feature>
<dbReference type="PANTHER" id="PTHR24006:SF908">
    <property type="entry name" value="DEUBIQUITINATING APOPTOTIC INHIBITOR, ISOFORM A"/>
    <property type="match status" value="1"/>
</dbReference>
<dbReference type="Pfam" id="PF21246">
    <property type="entry name" value="Usp38-like_N"/>
    <property type="match status" value="1"/>
</dbReference>
<dbReference type="GO" id="GO:0004843">
    <property type="term" value="F:cysteine-type deubiquitinase activity"/>
    <property type="evidence" value="ECO:0007669"/>
    <property type="project" value="InterPro"/>
</dbReference>
<dbReference type="AlphaFoldDB" id="A0AAU9G8F1"/>
<feature type="domain" description="USP" evidence="3">
    <location>
        <begin position="376"/>
        <end position="751"/>
    </location>
</feature>
<sequence length="849" mass="94177">MAVKQNNSEPNDATDGVNSASGGASNGAMPPNSKQSASSNIKVSDDGGGGGGAGGGAESMDTNGTSPSETNDNGCKPLNAVSKRDIQELLSTLQNLDKSEHSPSMLSFYERMIIDLARMKPEGRTSEDLLRFKEEAMNFGTILATANEKKYLMYFLRVVYDLITKSGESGPSYAVAVVFHLFSPRLINEAVQSLLDTNVEDSSIRKTVVLLCEWVCVCNFCPNLNLWVMALLTGLRDQGKHVLLDDIALDSIEKLFNVIMLPAMRPKAAPIVFHMLSNINQTPEIFRKILPRIPMVLNLLKQQFNITDEFGGDTRQYMQQLVDLTSVLMMRFNENSELYASVSVALQMYEPSPNCGDLARAMQENALPAGRRNARVGLVNLGNTCYMNSVLQALAMTSDFSRQILLLQSDSLLLLKVQQQIALMHHSMRCELTPSRVLNATRPPGFTPGLQQDSSEFLGYLLDLLHEQEIKKDGGHCLHGKDVDAPGELNDEILSSGVIPYNSNDREIAGGSSGSSSTSASHKPTSTPTKGTNSSQQQPQPQQPKKPASTIDKTFTGKLSTTYNCLDCSWESHIEDSFRELQLSFPDDKDDCSATNYSVQDLIEYYCSPEKLDGENQYFCPRCKKLCDADRRIGVTEAPRNLVLTLKQFKYDQKYHFRTKLMHKVFHDESLVVKICSSDSLQEQSAVYYEMYAGVVHSGYHMDSGHYFTFAADQSRNWYKFNDNFVTHSQSEEMHNLTSPNTPYILFYKMCGRSHESSPTGTDMVSVPQVPPLSLEELPGPLRDYVKKDNRLYSEELRSQRFAGSNGANGHGFVTRNGYDGDDEDDRAPPPSGGCGGNDLGMNVNRFVY</sequence>
<name>A0AAU9G8F1_DROMD</name>